<organism evidence="2 3">
    <name type="scientific">Chloracidobacterium validum</name>
    <dbReference type="NCBI Taxonomy" id="2821543"/>
    <lineage>
        <taxon>Bacteria</taxon>
        <taxon>Pseudomonadati</taxon>
        <taxon>Acidobacteriota</taxon>
        <taxon>Terriglobia</taxon>
        <taxon>Terriglobales</taxon>
        <taxon>Acidobacteriaceae</taxon>
        <taxon>Chloracidobacterium</taxon>
    </lineage>
</organism>
<evidence type="ECO:0000256" key="1">
    <source>
        <dbReference type="SAM" id="MobiDB-lite"/>
    </source>
</evidence>
<accession>A0ABX8BA59</accession>
<protein>
    <submittedName>
        <fullName evidence="2">Uncharacterized protein</fullName>
    </submittedName>
</protein>
<name>A0ABX8BA59_9BACT</name>
<feature type="region of interest" description="Disordered" evidence="1">
    <location>
        <begin position="28"/>
        <end position="53"/>
    </location>
</feature>
<evidence type="ECO:0000313" key="2">
    <source>
        <dbReference type="EMBL" id="QUW03822.1"/>
    </source>
</evidence>
<dbReference type="Proteomes" id="UP000676506">
    <property type="component" value="Chromosome 1"/>
</dbReference>
<reference evidence="2 3" key="1">
    <citation type="submission" date="2021-03" db="EMBL/GenBank/DDBJ databases">
        <title>Genomic and phenotypic characterization of Chloracidobacterium isolates provides evidence for multiple species.</title>
        <authorList>
            <person name="Saini M.K."/>
            <person name="Costas A.M.G."/>
            <person name="Tank M."/>
            <person name="Bryant D.A."/>
        </authorList>
    </citation>
    <scope>NUCLEOTIDE SEQUENCE [LARGE SCALE GENOMIC DNA]</scope>
    <source>
        <strain evidence="2 3">BV2-C</strain>
    </source>
</reference>
<keyword evidence="3" id="KW-1185">Reference proteome</keyword>
<proteinExistence type="predicted"/>
<evidence type="ECO:0000313" key="3">
    <source>
        <dbReference type="Proteomes" id="UP000676506"/>
    </source>
</evidence>
<dbReference type="RefSeq" id="WP_211429712.1">
    <property type="nucleotide sequence ID" value="NZ_CP072648.1"/>
</dbReference>
<dbReference type="EMBL" id="CP072648">
    <property type="protein sequence ID" value="QUW03822.1"/>
    <property type="molecule type" value="Genomic_DNA"/>
</dbReference>
<sequence>MTGMKFRRSCDQCGTTFFSTDRKARFCAKHQPRRAGHEPSGHLPTGSAPSSPKLAKVVMGGRPPMGLPNGKRQKGIARQRQPQVRTLTPEVRARIAAAFQHLQTVPGSAIPLDAKQIERYLRRIHTAISQQLWVSRAVVSEVIQELRAALETATIDLTPAQREQAIAMYRHFIETGQRPPGGRRRFIAQQLGVSLDSVVLVIRQWAQSQYEQSPTPKPTRQQLFLIEKAFCRHLSESDESYEELPEAIAHELSFVTPYQVLRWIDVLYDDSKFPPDLPEVTPQQQAAILAEYQNYLNQDAPPERALHTTIAEKVGGVTPRQVHKVLYDYRVELRRQCLERSLVTA</sequence>
<gene>
    <name evidence="2" type="ORF">J8C06_05175</name>
</gene>